<evidence type="ECO:0000313" key="3">
    <source>
        <dbReference type="EMBL" id="GAA2334703.1"/>
    </source>
</evidence>
<dbReference type="Pfam" id="PF13193">
    <property type="entry name" value="AMP-binding_C"/>
    <property type="match status" value="1"/>
</dbReference>
<accession>A0ABP5SMR6</accession>
<dbReference type="InterPro" id="IPR000873">
    <property type="entry name" value="AMP-dep_synth/lig_dom"/>
</dbReference>
<organism evidence="3 4">
    <name type="scientific">Dactylosporangium salmoneum</name>
    <dbReference type="NCBI Taxonomy" id="53361"/>
    <lineage>
        <taxon>Bacteria</taxon>
        <taxon>Bacillati</taxon>
        <taxon>Actinomycetota</taxon>
        <taxon>Actinomycetes</taxon>
        <taxon>Micromonosporales</taxon>
        <taxon>Micromonosporaceae</taxon>
        <taxon>Dactylosporangium</taxon>
    </lineage>
</organism>
<keyword evidence="4" id="KW-1185">Reference proteome</keyword>
<keyword evidence="3" id="KW-0436">Ligase</keyword>
<evidence type="ECO:0000259" key="2">
    <source>
        <dbReference type="Pfam" id="PF13193"/>
    </source>
</evidence>
<dbReference type="RefSeq" id="WP_344611441.1">
    <property type="nucleotide sequence ID" value="NZ_BAAARV010000015.1"/>
</dbReference>
<dbReference type="GO" id="GO:0016874">
    <property type="term" value="F:ligase activity"/>
    <property type="evidence" value="ECO:0007669"/>
    <property type="project" value="UniProtKB-KW"/>
</dbReference>
<dbReference type="Pfam" id="PF00501">
    <property type="entry name" value="AMP-binding"/>
    <property type="match status" value="1"/>
</dbReference>
<dbReference type="InterPro" id="IPR050237">
    <property type="entry name" value="ATP-dep_AMP-bd_enzyme"/>
</dbReference>
<sequence>MTEDTLGEVFRRAGRRFADNVAVTSMGEQRTFAEVIENGWRLAHALRDRGLQPGASVAAMLGNRVESMEVYVGLALGGYTAVHVNDRLTATEVDYILEDSGAAALVHTDGVSSVAAELSRTEGMAAWLAIDDQPPAGATAFADALAAASTAPLPIDRTLDDIALVGYTSGTTGFPKGVLVSHRAVVNCIKLVPAAYRLPLQGHAAFPGGWSFVSGLWGVIFPHFYTGGTVAFIPGVDPQEWGRHMVEHKATFTLGLTPLIPGLLAALDAHPEALSTLQTVLHSGGPLPPELARRLVDVIEDRLVETWGMTEVVGPITITNRSDWTGHSTAREIFASVGRPLPTASVRVADPEGRTVADGEVGELVIEADTMFSGYHNQPEKTAAALRDGEYFTGDLGYRDEAGYFYLTGRAQDLIISGGANVYPAEVERVLLMMRDDIADAAVFGLADEKWGEAVSAAIVRVPGSAVTEEDVRQFARAQLAGYKKPVHIFFADALPRNASMKVMKHVLKEQYTPEAKPGTEGAPA</sequence>
<dbReference type="InterPro" id="IPR042099">
    <property type="entry name" value="ANL_N_sf"/>
</dbReference>
<dbReference type="SUPFAM" id="SSF56801">
    <property type="entry name" value="Acetyl-CoA synthetase-like"/>
    <property type="match status" value="1"/>
</dbReference>
<dbReference type="InterPro" id="IPR025110">
    <property type="entry name" value="AMP-bd_C"/>
</dbReference>
<reference evidence="4" key="1">
    <citation type="journal article" date="2019" name="Int. J. Syst. Evol. Microbiol.">
        <title>The Global Catalogue of Microorganisms (GCM) 10K type strain sequencing project: providing services to taxonomists for standard genome sequencing and annotation.</title>
        <authorList>
            <consortium name="The Broad Institute Genomics Platform"/>
            <consortium name="The Broad Institute Genome Sequencing Center for Infectious Disease"/>
            <person name="Wu L."/>
            <person name="Ma J."/>
        </authorList>
    </citation>
    <scope>NUCLEOTIDE SEQUENCE [LARGE SCALE GENOMIC DNA]</scope>
    <source>
        <strain evidence="4">JCM 3272</strain>
    </source>
</reference>
<dbReference type="PANTHER" id="PTHR43767:SF10">
    <property type="entry name" value="SURFACTIN SYNTHASE SUBUNIT 1"/>
    <property type="match status" value="1"/>
</dbReference>
<feature type="domain" description="AMP-dependent synthetase/ligase" evidence="1">
    <location>
        <begin position="10"/>
        <end position="376"/>
    </location>
</feature>
<dbReference type="Gene3D" id="3.30.300.30">
    <property type="match status" value="1"/>
</dbReference>
<feature type="domain" description="AMP-binding enzyme C-terminal" evidence="2">
    <location>
        <begin position="426"/>
        <end position="502"/>
    </location>
</feature>
<name>A0ABP5SMR6_9ACTN</name>
<dbReference type="InterPro" id="IPR020845">
    <property type="entry name" value="AMP-binding_CS"/>
</dbReference>
<protein>
    <submittedName>
        <fullName evidence="3">Long-chain fatty acid--CoA ligase</fullName>
    </submittedName>
</protein>
<gene>
    <name evidence="3" type="ORF">GCM10010170_014270</name>
</gene>
<dbReference type="PANTHER" id="PTHR43767">
    <property type="entry name" value="LONG-CHAIN-FATTY-ACID--COA LIGASE"/>
    <property type="match status" value="1"/>
</dbReference>
<dbReference type="InterPro" id="IPR045851">
    <property type="entry name" value="AMP-bd_C_sf"/>
</dbReference>
<proteinExistence type="predicted"/>
<evidence type="ECO:0000313" key="4">
    <source>
        <dbReference type="Proteomes" id="UP001501444"/>
    </source>
</evidence>
<dbReference type="Proteomes" id="UP001501444">
    <property type="component" value="Unassembled WGS sequence"/>
</dbReference>
<dbReference type="EMBL" id="BAAARV010000015">
    <property type="protein sequence ID" value="GAA2334703.1"/>
    <property type="molecule type" value="Genomic_DNA"/>
</dbReference>
<dbReference type="Gene3D" id="3.40.50.12780">
    <property type="entry name" value="N-terminal domain of ligase-like"/>
    <property type="match status" value="1"/>
</dbReference>
<dbReference type="PROSITE" id="PS00455">
    <property type="entry name" value="AMP_BINDING"/>
    <property type="match status" value="1"/>
</dbReference>
<comment type="caution">
    <text evidence="3">The sequence shown here is derived from an EMBL/GenBank/DDBJ whole genome shotgun (WGS) entry which is preliminary data.</text>
</comment>
<evidence type="ECO:0000259" key="1">
    <source>
        <dbReference type="Pfam" id="PF00501"/>
    </source>
</evidence>